<dbReference type="InterPro" id="IPR013838">
    <property type="entry name" value="Beta-tubulin_BS"/>
</dbReference>
<gene>
    <name evidence="1" type="ORF">E2C01_012651</name>
</gene>
<dbReference type="EMBL" id="VSRR010000798">
    <property type="protein sequence ID" value="MPC19725.1"/>
    <property type="molecule type" value="Genomic_DNA"/>
</dbReference>
<keyword evidence="2" id="KW-1185">Reference proteome</keyword>
<dbReference type="InterPro" id="IPR036525">
    <property type="entry name" value="Tubulin/FtsZ_GTPase_sf"/>
</dbReference>
<dbReference type="Gene3D" id="3.40.50.1440">
    <property type="entry name" value="Tubulin/FtsZ, GTPase domain"/>
    <property type="match status" value="1"/>
</dbReference>
<dbReference type="PROSITE" id="PS00228">
    <property type="entry name" value="TUBULIN_B_AUTOREG"/>
    <property type="match status" value="1"/>
</dbReference>
<evidence type="ECO:0000313" key="2">
    <source>
        <dbReference type="Proteomes" id="UP000324222"/>
    </source>
</evidence>
<accession>A0A5B7DFA5</accession>
<dbReference type="SUPFAM" id="SSF52490">
    <property type="entry name" value="Tubulin nucleotide-binding domain-like"/>
    <property type="match status" value="1"/>
</dbReference>
<comment type="caution">
    <text evidence="1">The sequence shown here is derived from an EMBL/GenBank/DDBJ whole genome shotgun (WGS) entry which is preliminary data.</text>
</comment>
<dbReference type="Proteomes" id="UP000324222">
    <property type="component" value="Unassembled WGS sequence"/>
</dbReference>
<organism evidence="1 2">
    <name type="scientific">Portunus trituberculatus</name>
    <name type="common">Swimming crab</name>
    <name type="synonym">Neptunus trituberculatus</name>
    <dbReference type="NCBI Taxonomy" id="210409"/>
    <lineage>
        <taxon>Eukaryota</taxon>
        <taxon>Metazoa</taxon>
        <taxon>Ecdysozoa</taxon>
        <taxon>Arthropoda</taxon>
        <taxon>Crustacea</taxon>
        <taxon>Multicrustacea</taxon>
        <taxon>Malacostraca</taxon>
        <taxon>Eumalacostraca</taxon>
        <taxon>Eucarida</taxon>
        <taxon>Decapoda</taxon>
        <taxon>Pleocyemata</taxon>
        <taxon>Brachyura</taxon>
        <taxon>Eubrachyura</taxon>
        <taxon>Portunoidea</taxon>
        <taxon>Portunidae</taxon>
        <taxon>Portuninae</taxon>
        <taxon>Portunus</taxon>
    </lineage>
</organism>
<reference evidence="1 2" key="1">
    <citation type="submission" date="2019-05" db="EMBL/GenBank/DDBJ databases">
        <title>Another draft genome of Portunus trituberculatus and its Hox gene families provides insights of decapod evolution.</title>
        <authorList>
            <person name="Jeong J.-H."/>
            <person name="Song I."/>
            <person name="Kim S."/>
            <person name="Choi T."/>
            <person name="Kim D."/>
            <person name="Ryu S."/>
            <person name="Kim W."/>
        </authorList>
    </citation>
    <scope>NUCLEOTIDE SEQUENCE [LARGE SCALE GENOMIC DNA]</scope>
    <source>
        <tissue evidence="1">Muscle</tissue>
    </source>
</reference>
<evidence type="ECO:0000313" key="1">
    <source>
        <dbReference type="EMBL" id="MPC19725.1"/>
    </source>
</evidence>
<dbReference type="AlphaFoldDB" id="A0A5B7DFA5"/>
<sequence length="189" mass="19517">MREIVHVQTGQCGNQIGTKAHLMAVRPSAAPARRPSIAACAKDSQGGGAVAALTHLVPVGKDGDGRTRPFGSDNLPHPHQGAVAGCLAYSVGIEEENAPCSDSAESAVGQTVNGRQPSRLLGPQQLSGPGVVAGGSELGTGSILQTAYPGLLSLYRCFERRVKQWYNGTTCALGSEGSPSTWVRILAMV</sequence>
<name>A0A5B7DFA5_PORTR</name>
<protein>
    <submittedName>
        <fullName evidence="1">Uncharacterized protein</fullName>
    </submittedName>
</protein>
<proteinExistence type="predicted"/>